<feature type="compositionally biased region" description="Basic and acidic residues" evidence="1">
    <location>
        <begin position="307"/>
        <end position="330"/>
    </location>
</feature>
<comment type="caution">
    <text evidence="2">The sequence shown here is derived from an EMBL/GenBank/DDBJ whole genome shotgun (WGS) entry which is preliminary data.</text>
</comment>
<dbReference type="AlphaFoldDB" id="A0A1M2VXH9"/>
<feature type="compositionally biased region" description="Basic and acidic residues" evidence="1">
    <location>
        <begin position="119"/>
        <end position="128"/>
    </location>
</feature>
<organism evidence="2 3">
    <name type="scientific">Trametes pubescens</name>
    <name type="common">White-rot fungus</name>
    <dbReference type="NCBI Taxonomy" id="154538"/>
    <lineage>
        <taxon>Eukaryota</taxon>
        <taxon>Fungi</taxon>
        <taxon>Dikarya</taxon>
        <taxon>Basidiomycota</taxon>
        <taxon>Agaricomycotina</taxon>
        <taxon>Agaricomycetes</taxon>
        <taxon>Polyporales</taxon>
        <taxon>Polyporaceae</taxon>
        <taxon>Trametes</taxon>
    </lineage>
</organism>
<name>A0A1M2VXH9_TRAPU</name>
<evidence type="ECO:0000256" key="1">
    <source>
        <dbReference type="SAM" id="MobiDB-lite"/>
    </source>
</evidence>
<dbReference type="Proteomes" id="UP000184267">
    <property type="component" value="Unassembled WGS sequence"/>
</dbReference>
<dbReference type="OMA" id="PSFRNGQ"/>
<evidence type="ECO:0000313" key="3">
    <source>
        <dbReference type="Proteomes" id="UP000184267"/>
    </source>
</evidence>
<dbReference type="OrthoDB" id="2747388at2759"/>
<feature type="compositionally biased region" description="Basic and acidic residues" evidence="1">
    <location>
        <begin position="453"/>
        <end position="494"/>
    </location>
</feature>
<feature type="compositionally biased region" description="Pro residues" evidence="1">
    <location>
        <begin position="346"/>
        <end position="361"/>
    </location>
</feature>
<sequence length="566" mass="63789">MQRRTSQTFQRLRKLSDSLISAIVPHPSNKSTESFFDYDKKGWTASFSSGSAHAHAHAHAHAPAPAPAPTHVPIHRRPSFRNGQRVYKEDIRYPLLKISQEQLRHEPSTDALSARARAKRPERPREEDLPFGASGGIPKALAPPYVAPPPAVGARPRPHSSRAGHNEARSSVPFPHPGSGARERDRERAAEVGRAQREKPLPEPPREERAGGRRQQPHSPRPAPAPAPDAFYKLFGSAPGPASKPAPRAPAVAREVYDPFIQRRAEQPHPYAQPQPQPSSHQSYARVRRISSTGDVHPPPPPHHTRPRDENARPRNHDRDREQRHPDLRPSRSTPLRLHENRGRSPEPPPQVPMYPYPVSPQRPLMHVTKPRPRNVPRDVSPEHNPQQLPTPRRSREELRAYYEAQHQQGARSVAAQLQAGLRVQQSAAPHRPVRVDATLEHARPMAAQMVRPGRDAEREQERERRAQREREREARHLARAQDKERRGGRERERVLRPTHTRAVEVEYYGMADAFSQEIAIALADPERAHPLPADWRVAPGSGGEYGPTVRPLVTKKKSRHMAGAM</sequence>
<feature type="region of interest" description="Disordered" evidence="1">
    <location>
        <begin position="54"/>
        <end position="86"/>
    </location>
</feature>
<proteinExistence type="predicted"/>
<feature type="region of interest" description="Disordered" evidence="1">
    <location>
        <begin position="449"/>
        <end position="494"/>
    </location>
</feature>
<feature type="compositionally biased region" description="Basic and acidic residues" evidence="1">
    <location>
        <begin position="181"/>
        <end position="211"/>
    </location>
</feature>
<keyword evidence="3" id="KW-1185">Reference proteome</keyword>
<reference evidence="2 3" key="1">
    <citation type="submission" date="2016-10" db="EMBL/GenBank/DDBJ databases">
        <title>Genome sequence of the basidiomycete white-rot fungus Trametes pubescens.</title>
        <authorList>
            <person name="Makela M.R."/>
            <person name="Granchi Z."/>
            <person name="Peng M."/>
            <person name="De Vries R.P."/>
            <person name="Grigoriev I."/>
            <person name="Riley R."/>
            <person name="Hilden K."/>
        </authorList>
    </citation>
    <scope>NUCLEOTIDE SEQUENCE [LARGE SCALE GENOMIC DNA]</scope>
    <source>
        <strain evidence="2 3">FBCC735</strain>
    </source>
</reference>
<feature type="compositionally biased region" description="Basic and acidic residues" evidence="1">
    <location>
        <begin position="255"/>
        <end position="267"/>
    </location>
</feature>
<evidence type="ECO:0000313" key="2">
    <source>
        <dbReference type="EMBL" id="OJT12288.1"/>
    </source>
</evidence>
<dbReference type="EMBL" id="MNAD01000495">
    <property type="protein sequence ID" value="OJT12288.1"/>
    <property type="molecule type" value="Genomic_DNA"/>
</dbReference>
<feature type="region of interest" description="Disordered" evidence="1">
    <location>
        <begin position="102"/>
        <end position="399"/>
    </location>
</feature>
<gene>
    <name evidence="2" type="ORF">TRAPUB_11155</name>
</gene>
<protein>
    <submittedName>
        <fullName evidence="2">Uncharacterized protein</fullName>
    </submittedName>
</protein>
<accession>A0A1M2VXH9</accession>